<gene>
    <name evidence="2" type="ORF">UFOVP449_266</name>
</gene>
<accession>A0A6J5MJG5</accession>
<dbReference type="EMBL" id="LR796420">
    <property type="protein sequence ID" value="CAB4143749.1"/>
    <property type="molecule type" value="Genomic_DNA"/>
</dbReference>
<organism evidence="2">
    <name type="scientific">uncultured Caudovirales phage</name>
    <dbReference type="NCBI Taxonomy" id="2100421"/>
    <lineage>
        <taxon>Viruses</taxon>
        <taxon>Duplodnaviria</taxon>
        <taxon>Heunggongvirae</taxon>
        <taxon>Uroviricota</taxon>
        <taxon>Caudoviricetes</taxon>
        <taxon>Peduoviridae</taxon>
        <taxon>Maltschvirus</taxon>
        <taxon>Maltschvirus maltsch</taxon>
    </lineage>
</organism>
<evidence type="ECO:0000313" key="2">
    <source>
        <dbReference type="EMBL" id="CAB4143749.1"/>
    </source>
</evidence>
<proteinExistence type="predicted"/>
<feature type="transmembrane region" description="Helical" evidence="1">
    <location>
        <begin position="16"/>
        <end position="34"/>
    </location>
</feature>
<name>A0A6J5MJG5_9CAUD</name>
<keyword evidence="1" id="KW-0472">Membrane</keyword>
<keyword evidence="1" id="KW-1133">Transmembrane helix</keyword>
<sequence length="170" mass="19114">MFEAIKNLKPSQRLQAFLFVAVLTSLTSVITVYLKTDDCKEIGDQYQKLVGNYTELMRINNQIIEMNNDKDRDLLALSGIMRSLNTSSADKKTTLKTTQDVAYSPEQSLSSIVFPDTTNFGDVRLAASTPQIQTVTKTVEKTTVIRDIPSEKKKLLDSAISILKKYRKSK</sequence>
<reference evidence="2" key="1">
    <citation type="submission" date="2020-04" db="EMBL/GenBank/DDBJ databases">
        <authorList>
            <person name="Chiriac C."/>
            <person name="Salcher M."/>
            <person name="Ghai R."/>
            <person name="Kavagutti S V."/>
        </authorList>
    </citation>
    <scope>NUCLEOTIDE SEQUENCE</scope>
</reference>
<evidence type="ECO:0000256" key="1">
    <source>
        <dbReference type="SAM" id="Phobius"/>
    </source>
</evidence>
<keyword evidence="1" id="KW-0812">Transmembrane</keyword>
<protein>
    <submittedName>
        <fullName evidence="2">Uncharacterized protein</fullName>
    </submittedName>
</protein>